<gene>
    <name evidence="2" type="ORF">Rsub_13347</name>
</gene>
<keyword evidence="3" id="KW-1185">Reference proteome</keyword>
<proteinExistence type="predicted"/>
<reference evidence="2 3" key="1">
    <citation type="journal article" date="2018" name="Sci. Rep.">
        <title>Raphidocelis subcapitata (=Pseudokirchneriella subcapitata) provides an insight into genome evolution and environmental adaptations in the Sphaeropleales.</title>
        <authorList>
            <person name="Suzuki S."/>
            <person name="Yamaguchi H."/>
            <person name="Nakajima N."/>
            <person name="Kawachi M."/>
        </authorList>
    </citation>
    <scope>NUCLEOTIDE SEQUENCE [LARGE SCALE GENOMIC DNA]</scope>
    <source>
        <strain evidence="2 3">NIES-35</strain>
    </source>
</reference>
<evidence type="ECO:0000313" key="3">
    <source>
        <dbReference type="Proteomes" id="UP000247498"/>
    </source>
</evidence>
<evidence type="ECO:0000313" key="2">
    <source>
        <dbReference type="EMBL" id="GBG00606.1"/>
    </source>
</evidence>
<feature type="region of interest" description="Disordered" evidence="1">
    <location>
        <begin position="1"/>
        <end position="25"/>
    </location>
</feature>
<dbReference type="InParanoid" id="A0A2V0PT90"/>
<dbReference type="Proteomes" id="UP000247498">
    <property type="component" value="Unassembled WGS sequence"/>
</dbReference>
<sequence length="105" mass="12321">MQQHHCKQLQQHFPPQQSSAARDARRAASARRAALLLHPLPCIPSAWHASVRCLDRFYTLKRSHSAYRLRRRACWARSYPLTRSQPLCTCCPTRKYAQNQFNEPY</sequence>
<comment type="caution">
    <text evidence="2">The sequence shown here is derived from an EMBL/GenBank/DDBJ whole genome shotgun (WGS) entry which is preliminary data.</text>
</comment>
<organism evidence="2 3">
    <name type="scientific">Raphidocelis subcapitata</name>
    <dbReference type="NCBI Taxonomy" id="307507"/>
    <lineage>
        <taxon>Eukaryota</taxon>
        <taxon>Viridiplantae</taxon>
        <taxon>Chlorophyta</taxon>
        <taxon>core chlorophytes</taxon>
        <taxon>Chlorophyceae</taxon>
        <taxon>CS clade</taxon>
        <taxon>Sphaeropleales</taxon>
        <taxon>Selenastraceae</taxon>
        <taxon>Raphidocelis</taxon>
    </lineage>
</organism>
<name>A0A2V0PT90_9CHLO</name>
<accession>A0A2V0PT90</accession>
<evidence type="ECO:0000256" key="1">
    <source>
        <dbReference type="SAM" id="MobiDB-lite"/>
    </source>
</evidence>
<protein>
    <submittedName>
        <fullName evidence="2">Uncharacterized protein</fullName>
    </submittedName>
</protein>
<feature type="compositionally biased region" description="Polar residues" evidence="1">
    <location>
        <begin position="8"/>
        <end position="17"/>
    </location>
</feature>
<dbReference type="AlphaFoldDB" id="A0A2V0PT90"/>
<dbReference type="EMBL" id="BDRX01000259">
    <property type="protein sequence ID" value="GBG00606.1"/>
    <property type="molecule type" value="Genomic_DNA"/>
</dbReference>